<evidence type="ECO:0000313" key="6">
    <source>
        <dbReference type="EMBL" id="AFZ57622.1"/>
    </source>
</evidence>
<gene>
    <name evidence="5" type="ordered locus">Anacy_1331</name>
    <name evidence="6" type="ordered locus">Anacy_2155</name>
    <name evidence="7" type="ordered locus">Anacy_3101</name>
    <name evidence="8" type="ordered locus">Anacy_3439</name>
    <name evidence="9" type="ordered locus">Anacy_3884</name>
    <name evidence="10" type="ordered locus">Anacy_5275</name>
    <name evidence="11" type="ordered locus">Anacy_5674</name>
</gene>
<proteinExistence type="inferred from homology"/>
<comment type="function">
    <text evidence="1">Absolutely required for transposition of IS1.</text>
</comment>
<dbReference type="Proteomes" id="UP000010474">
    <property type="component" value="Plasmid pANACY.01"/>
</dbReference>
<dbReference type="EMBL" id="CP003659">
    <property type="protein sequence ID" value="AFZ59257.1"/>
    <property type="molecule type" value="Genomic_DNA"/>
</dbReference>
<dbReference type="GO" id="GO:0004803">
    <property type="term" value="F:transposase activity"/>
    <property type="evidence" value="ECO:0007669"/>
    <property type="project" value="InterPro"/>
</dbReference>
<dbReference type="eggNOG" id="COG1662">
    <property type="taxonomic scope" value="Bacteria"/>
</dbReference>
<dbReference type="KEGG" id="acy:Anacy_5674"/>
<evidence type="ECO:0000313" key="9">
    <source>
        <dbReference type="EMBL" id="AFZ59257.1"/>
    </source>
</evidence>
<dbReference type="NCBIfam" id="NF033558">
    <property type="entry name" value="transpos_IS1"/>
    <property type="match status" value="1"/>
</dbReference>
<dbReference type="Proteomes" id="UP000010474">
    <property type="component" value="Chromosome"/>
</dbReference>
<dbReference type="RefSeq" id="WP_015213505.1">
    <property type="nucleotide sequence ID" value="NC_019771.1"/>
</dbReference>
<protein>
    <submittedName>
        <fullName evidence="11">IS1 transposase</fullName>
    </submittedName>
</protein>
<evidence type="ECO:0000256" key="4">
    <source>
        <dbReference type="ARBA" id="ARBA00023172"/>
    </source>
</evidence>
<keyword evidence="12" id="KW-1185">Reference proteome</keyword>
<accession>K9ZRH5</accession>
<dbReference type="InterPro" id="IPR005063">
    <property type="entry name" value="Transposase_27"/>
</dbReference>
<keyword evidence="4" id="KW-0233">DNA recombination</keyword>
<dbReference type="PANTHER" id="PTHR33293:SF1">
    <property type="entry name" value="INSERTION ELEMENT IS1 1 PROTEIN INSB-RELATED"/>
    <property type="match status" value="1"/>
</dbReference>
<evidence type="ECO:0000313" key="11">
    <source>
        <dbReference type="EMBL" id="AFZ60980.1"/>
    </source>
</evidence>
<evidence type="ECO:0000313" key="5">
    <source>
        <dbReference type="EMBL" id="AFZ56853.1"/>
    </source>
</evidence>
<dbReference type="KEGG" id="acy:Anacy_3101"/>
<dbReference type="AlphaFoldDB" id="K9ZRH5"/>
<dbReference type="InterPro" id="IPR051354">
    <property type="entry name" value="Transposase_27_IS1"/>
</dbReference>
<reference evidence="5" key="1">
    <citation type="submission" date="2012-06" db="EMBL/GenBank/DDBJ databases">
        <title>Finished chromosome of genome of Anabaena cylindrica PCC 7122.</title>
        <authorList>
            <consortium name="US DOE Joint Genome Institute"/>
            <person name="Gugger M."/>
            <person name="Coursin T."/>
            <person name="Rippka R."/>
            <person name="Tandeau De Marsac N."/>
            <person name="Huntemann M."/>
            <person name="Wei C.-L."/>
            <person name="Han J."/>
            <person name="Detter J.C."/>
            <person name="Han C."/>
            <person name="Tapia R."/>
            <person name="Chen A."/>
            <person name="Kyrpides N."/>
            <person name="Mavromatis K."/>
            <person name="Markowitz V."/>
            <person name="Szeto E."/>
            <person name="Ivanova N."/>
            <person name="Pagani I."/>
            <person name="Pati A."/>
            <person name="Goodwin L."/>
            <person name="Nordberg H.P."/>
            <person name="Cantor M.N."/>
            <person name="Hua S.X."/>
            <person name="Woyke T."/>
            <person name="Kerfeld C.A."/>
        </authorList>
    </citation>
    <scope>NUCLEOTIDE SEQUENCE</scope>
    <source>
        <strain evidence="5">PCC 7122</strain>
    </source>
</reference>
<keyword evidence="11" id="KW-0614">Plasmid</keyword>
<dbReference type="KEGG" id="acy:Anacy_2155"/>
<geneLocation type="plasmid" evidence="11 12">
    <name>pANACY.01</name>
</geneLocation>
<organism evidence="11 12">
    <name type="scientific">Anabaena cylindrica (strain ATCC 27899 / PCC 7122)</name>
    <dbReference type="NCBI Taxonomy" id="272123"/>
    <lineage>
        <taxon>Bacteria</taxon>
        <taxon>Bacillati</taxon>
        <taxon>Cyanobacteriota</taxon>
        <taxon>Cyanophyceae</taxon>
        <taxon>Nostocales</taxon>
        <taxon>Nostocaceae</taxon>
        <taxon>Anabaena</taxon>
    </lineage>
</organism>
<dbReference type="PATRIC" id="fig|272123.3.peg.1457"/>
<dbReference type="OrthoDB" id="9783238at2"/>
<dbReference type="EMBL" id="CP003659">
    <property type="protein sequence ID" value="AFZ58515.1"/>
    <property type="molecule type" value="Genomic_DNA"/>
</dbReference>
<dbReference type="STRING" id="272123.Anacy_1331"/>
<dbReference type="EMBL" id="CP003659">
    <property type="protein sequence ID" value="AFZ60601.1"/>
    <property type="molecule type" value="Genomic_DNA"/>
</dbReference>
<evidence type="ECO:0000313" key="8">
    <source>
        <dbReference type="EMBL" id="AFZ58839.1"/>
    </source>
</evidence>
<evidence type="ECO:0000313" key="12">
    <source>
        <dbReference type="Proteomes" id="UP000010474"/>
    </source>
</evidence>
<dbReference type="KEGG" id="acy:Anacy_3884"/>
<dbReference type="EMBL" id="CP003660">
    <property type="protein sequence ID" value="AFZ60980.1"/>
    <property type="molecule type" value="Genomic_DNA"/>
</dbReference>
<evidence type="ECO:0000313" key="7">
    <source>
        <dbReference type="EMBL" id="AFZ58515.1"/>
    </source>
</evidence>
<dbReference type="KEGG" id="acy:Anacy_5275"/>
<sequence>MSISRPTCPNCGSQHIVKNGKIHNQKPKYQCQNCKRQFIENPTNKVISKDTIELIDRLLLEKIPLAGIARAARVSETWLQKYVNNKYAQIPTQVNVSAKPRGKLTIECDEAWSFVGHKGNKQWIWLALDKKTREIVGVYIGDRSEDGARGLWNSLPPVYRQCAVCYTDFWAAYAQVIPSKRHQAVGKESGKTNHIERFNNTMRQRISRLVRKTLSFSKKLDNHIGAIWYFIHHYNSCCSA</sequence>
<dbReference type="HOGENOM" id="CLU_076276_1_2_3"/>
<dbReference type="Pfam" id="PF03400">
    <property type="entry name" value="DDE_Tnp_IS1"/>
    <property type="match status" value="1"/>
</dbReference>
<reference evidence="11" key="2">
    <citation type="submission" date="2012-06" db="EMBL/GenBank/DDBJ databases">
        <title>Finished plasmid 1 of genome of Anabaena cylindrica PCC 7122.</title>
        <authorList>
            <consortium name="US DOE Joint Genome Institute"/>
            <person name="Gugger M."/>
            <person name="Coursin T."/>
            <person name="Rippka R."/>
            <person name="Tandeau De Marsac N."/>
            <person name="Huntemann M."/>
            <person name="Wei C.-L."/>
            <person name="Han J."/>
            <person name="Detter J.C."/>
            <person name="Han C."/>
            <person name="Tapia R."/>
            <person name="Chen A."/>
            <person name="Kyrpides N."/>
            <person name="Mavromatis K."/>
            <person name="Markowitz V."/>
            <person name="Szeto E."/>
            <person name="Ivanova N."/>
            <person name="Pagani I."/>
            <person name="Pati A."/>
            <person name="Goodwin L."/>
            <person name="Nordberg H.P."/>
            <person name="Cantor M.N."/>
            <person name="Hua S.X."/>
            <person name="Woyke T."/>
            <person name="Kerfeld C.A."/>
        </authorList>
    </citation>
    <scope>NUCLEOTIDE SEQUENCE</scope>
    <source>
        <strain evidence="11">PCC 7122</strain>
        <plasmid evidence="11">pANACY.01</plasmid>
    </source>
</reference>
<dbReference type="EMBL" id="CP003659">
    <property type="protein sequence ID" value="AFZ57622.1"/>
    <property type="molecule type" value="Genomic_DNA"/>
</dbReference>
<evidence type="ECO:0000256" key="1">
    <source>
        <dbReference type="ARBA" id="ARBA00004091"/>
    </source>
</evidence>
<dbReference type="KEGG" id="acy:Anacy_3439"/>
<keyword evidence="3" id="KW-0815">Transposition</keyword>
<comment type="similarity">
    <text evidence="2">Belongs to the transposase 27 family.</text>
</comment>
<dbReference type="EMBL" id="CP003659">
    <property type="protein sequence ID" value="AFZ58839.1"/>
    <property type="molecule type" value="Genomic_DNA"/>
</dbReference>
<dbReference type="EMBL" id="CP003659">
    <property type="protein sequence ID" value="AFZ56853.1"/>
    <property type="molecule type" value="Genomic_DNA"/>
</dbReference>
<dbReference type="PANTHER" id="PTHR33293">
    <property type="entry name" value="INSERTION ELEMENT IS1 1 PROTEIN INSB-RELATED"/>
    <property type="match status" value="1"/>
</dbReference>
<dbReference type="GO" id="GO:0006313">
    <property type="term" value="P:DNA transposition"/>
    <property type="evidence" value="ECO:0007669"/>
    <property type="project" value="InterPro"/>
</dbReference>
<dbReference type="GO" id="GO:0003677">
    <property type="term" value="F:DNA binding"/>
    <property type="evidence" value="ECO:0007669"/>
    <property type="project" value="InterPro"/>
</dbReference>
<evidence type="ECO:0000256" key="3">
    <source>
        <dbReference type="ARBA" id="ARBA00022578"/>
    </source>
</evidence>
<evidence type="ECO:0000313" key="10">
    <source>
        <dbReference type="EMBL" id="AFZ60601.1"/>
    </source>
</evidence>
<dbReference type="KEGG" id="acy:Anacy_1331"/>
<dbReference type="eggNOG" id="COG3677">
    <property type="taxonomic scope" value="Bacteria"/>
</dbReference>
<name>K9ZRH5_ANACC</name>
<evidence type="ECO:0000256" key="2">
    <source>
        <dbReference type="ARBA" id="ARBA00008841"/>
    </source>
</evidence>
<reference evidence="12" key="3">
    <citation type="journal article" date="2013" name="Proc. Natl. Acad. Sci. U.S.A.">
        <title>Improving the coverage of the cyanobacterial phylum using diversity-driven genome sequencing.</title>
        <authorList>
            <person name="Shih P.M."/>
            <person name="Wu D."/>
            <person name="Latifi A."/>
            <person name="Axen S.D."/>
            <person name="Fewer D.P."/>
            <person name="Talla E."/>
            <person name="Calteau A."/>
            <person name="Cai F."/>
            <person name="Tandeau de Marsac N."/>
            <person name="Rippka R."/>
            <person name="Herdman M."/>
            <person name="Sivonen K."/>
            <person name="Coursin T."/>
            <person name="Laurent T."/>
            <person name="Goodwin L."/>
            <person name="Nolan M."/>
            <person name="Davenport K.W."/>
            <person name="Han C.S."/>
            <person name="Rubin E.M."/>
            <person name="Eisen J.A."/>
            <person name="Woyke T."/>
            <person name="Gugger M."/>
            <person name="Kerfeld C.A."/>
        </authorList>
    </citation>
    <scope>NUCLEOTIDE SEQUENCE [LARGE SCALE GENOMIC DNA]</scope>
    <source>
        <strain evidence="12">ATCC 27899 / PCC 7122</strain>
    </source>
</reference>